<dbReference type="OrthoDB" id="13303at10239"/>
<dbReference type="EMBL" id="KX774321">
    <property type="protein sequence ID" value="AOZ63721.1"/>
    <property type="molecule type" value="Genomic_DNA"/>
</dbReference>
<proteinExistence type="predicted"/>
<keyword evidence="2" id="KW-1185">Reference proteome</keyword>
<accession>A0A1I9SAB5</accession>
<sequence length="99" mass="11489">MINWLGQEIKVGDIVYRGARDGDSSSFKLGTVIKVNPEKETARVEWNVEQQKRIRDDRKSYDTYAVMFKYESVGTCSIHTLFLCPGNFIDDLPIREGWR</sequence>
<evidence type="ECO:0000313" key="2">
    <source>
        <dbReference type="Proteomes" id="UP000224902"/>
    </source>
</evidence>
<evidence type="ECO:0000313" key="1">
    <source>
        <dbReference type="EMBL" id="AOZ63721.1"/>
    </source>
</evidence>
<protein>
    <submittedName>
        <fullName evidence="1">Uncharacterized protein</fullName>
    </submittedName>
</protein>
<dbReference type="InterPro" id="IPR055629">
    <property type="entry name" value="DUF7205"/>
</dbReference>
<gene>
    <name evidence="1" type="ORF">SEA_WEASELS2_136</name>
</gene>
<reference evidence="2" key="1">
    <citation type="submission" date="2016-08" db="EMBL/GenBank/DDBJ databases">
        <authorList>
            <person name="Seilhamer J.J."/>
        </authorList>
    </citation>
    <scope>NUCLEOTIDE SEQUENCE [LARGE SCALE GENOMIC DNA]</scope>
</reference>
<organism evidence="1 2">
    <name type="scientific">Rhodococcus phage Weasels2</name>
    <dbReference type="NCBI Taxonomy" id="1897437"/>
    <lineage>
        <taxon>Viruses</taxon>
        <taxon>Duplodnaviria</taxon>
        <taxon>Heunggongvirae</taxon>
        <taxon>Uroviricota</taxon>
        <taxon>Caudoviricetes</taxon>
        <taxon>Weaselvirus</taxon>
        <taxon>Weaselvirus weasel</taxon>
    </lineage>
</organism>
<name>A0A1I9SAB5_9CAUD</name>
<dbReference type="Proteomes" id="UP000224902">
    <property type="component" value="Segment"/>
</dbReference>
<dbReference type="Pfam" id="PF23835">
    <property type="entry name" value="DUF7205"/>
    <property type="match status" value="1"/>
</dbReference>